<feature type="compositionally biased region" description="Acidic residues" evidence="3">
    <location>
        <begin position="177"/>
        <end position="190"/>
    </location>
</feature>
<keyword evidence="5" id="KW-1185">Reference proteome</keyword>
<evidence type="ECO:0000256" key="3">
    <source>
        <dbReference type="SAM" id="MobiDB-lite"/>
    </source>
</evidence>
<dbReference type="PANTHER" id="PTHR11375">
    <property type="entry name" value="ACIDIC LEUCINE-RICH NUCLEAR PHOSPHOPROTEIN 32"/>
    <property type="match status" value="1"/>
</dbReference>
<dbReference type="Pfam" id="PF14580">
    <property type="entry name" value="LRR_9"/>
    <property type="match status" value="1"/>
</dbReference>
<protein>
    <recommendedName>
        <fullName evidence="6">Leucine rich repeat protein</fullName>
    </recommendedName>
</protein>
<evidence type="ECO:0000256" key="2">
    <source>
        <dbReference type="ARBA" id="ARBA00022737"/>
    </source>
</evidence>
<name>A0A8S1K2E7_PARPR</name>
<dbReference type="EMBL" id="CAJJDM010000010">
    <property type="protein sequence ID" value="CAD8049037.1"/>
    <property type="molecule type" value="Genomic_DNA"/>
</dbReference>
<dbReference type="AlphaFoldDB" id="A0A8S1K2E7"/>
<evidence type="ECO:0008006" key="6">
    <source>
        <dbReference type="Google" id="ProtNLM"/>
    </source>
</evidence>
<evidence type="ECO:0000256" key="1">
    <source>
        <dbReference type="ARBA" id="ARBA00022614"/>
    </source>
</evidence>
<dbReference type="InterPro" id="IPR045081">
    <property type="entry name" value="AN32"/>
</dbReference>
<dbReference type="GO" id="GO:0042393">
    <property type="term" value="F:histone binding"/>
    <property type="evidence" value="ECO:0007669"/>
    <property type="project" value="TreeGrafter"/>
</dbReference>
<keyword evidence="1" id="KW-0433">Leucine-rich repeat</keyword>
<dbReference type="PANTHER" id="PTHR11375:SF23">
    <property type="entry name" value="CHROMOSOME UNDETERMINED SCAFFOLD_118, WHOLE GENOME SHOTGUN SEQUENCE"/>
    <property type="match status" value="1"/>
</dbReference>
<dbReference type="OMA" id="IKLMTAQ"/>
<sequence length="228" mass="26714">MKQIQKRKNKSKQQQKVKLDSSQIIKLMKAQKQKQEKGSKNLCNLIGMSFIKIPIYKFSPEINQYLQKYNKETTVNFIQCNLTTLEGLNFDGTQVKYLRVDYNSLKGDSLQFIAQHFPNLITLNLKHNQIANLEDLVHLKHLKNLEDLNLSFNPVKKYKDYKTTIFQHLPQLSNLDNEMDTDDSMADTSEDLILQSSEEEESEASFDDYEESSEEDKKKKNKRKKVKK</sequence>
<feature type="compositionally biased region" description="Acidic residues" evidence="3">
    <location>
        <begin position="197"/>
        <end position="214"/>
    </location>
</feature>
<evidence type="ECO:0000313" key="4">
    <source>
        <dbReference type="EMBL" id="CAD8049037.1"/>
    </source>
</evidence>
<accession>A0A8S1K2E7</accession>
<feature type="compositionally biased region" description="Basic residues" evidence="3">
    <location>
        <begin position="219"/>
        <end position="228"/>
    </location>
</feature>
<reference evidence="4" key="1">
    <citation type="submission" date="2021-01" db="EMBL/GenBank/DDBJ databases">
        <authorList>
            <consortium name="Genoscope - CEA"/>
            <person name="William W."/>
        </authorList>
    </citation>
    <scope>NUCLEOTIDE SEQUENCE</scope>
</reference>
<proteinExistence type="predicted"/>
<dbReference type="GO" id="GO:0005634">
    <property type="term" value="C:nucleus"/>
    <property type="evidence" value="ECO:0007669"/>
    <property type="project" value="TreeGrafter"/>
</dbReference>
<comment type="caution">
    <text evidence="4">The sequence shown here is derived from an EMBL/GenBank/DDBJ whole genome shotgun (WGS) entry which is preliminary data.</text>
</comment>
<evidence type="ECO:0000313" key="5">
    <source>
        <dbReference type="Proteomes" id="UP000688137"/>
    </source>
</evidence>
<gene>
    <name evidence="4" type="ORF">PPRIM_AZ9-3.1.T0130197</name>
</gene>
<keyword evidence="2" id="KW-0677">Repeat</keyword>
<feature type="region of interest" description="Disordered" evidence="3">
    <location>
        <begin position="176"/>
        <end position="228"/>
    </location>
</feature>
<dbReference type="InterPro" id="IPR001611">
    <property type="entry name" value="Leu-rich_rpt"/>
</dbReference>
<dbReference type="PROSITE" id="PS51450">
    <property type="entry name" value="LRR"/>
    <property type="match status" value="1"/>
</dbReference>
<dbReference type="Proteomes" id="UP000688137">
    <property type="component" value="Unassembled WGS sequence"/>
</dbReference>
<organism evidence="4 5">
    <name type="scientific">Paramecium primaurelia</name>
    <dbReference type="NCBI Taxonomy" id="5886"/>
    <lineage>
        <taxon>Eukaryota</taxon>
        <taxon>Sar</taxon>
        <taxon>Alveolata</taxon>
        <taxon>Ciliophora</taxon>
        <taxon>Intramacronucleata</taxon>
        <taxon>Oligohymenophorea</taxon>
        <taxon>Peniculida</taxon>
        <taxon>Parameciidae</taxon>
        <taxon>Paramecium</taxon>
    </lineage>
</organism>